<keyword evidence="1" id="KW-0812">Transmembrane</keyword>
<dbReference type="EMBL" id="QWEY01000002">
    <property type="protein sequence ID" value="RGP38021.1"/>
    <property type="molecule type" value="Genomic_DNA"/>
</dbReference>
<feature type="transmembrane region" description="Helical" evidence="1">
    <location>
        <begin position="94"/>
        <end position="112"/>
    </location>
</feature>
<sequence>MAESKERGRTSRLELNELRLAMWLCDLAGSGILLWVFWIYLQHANALRRPLNAADIGAGGFPGLLALIAIAALLLLLGIIIFRHVVTRRRASLVIQRPLFVVMTMALLVGQAILFDRIGAIVCVGGFSLAILLACGERRPMHLVGVPVALTAFIYAVFVLALGVKLP</sequence>
<feature type="transmembrane region" description="Helical" evidence="1">
    <location>
        <begin position="143"/>
        <end position="164"/>
    </location>
</feature>
<proteinExistence type="predicted"/>
<evidence type="ECO:0000313" key="3">
    <source>
        <dbReference type="EMBL" id="RGP38021.1"/>
    </source>
</evidence>
<dbReference type="Pfam" id="PF07331">
    <property type="entry name" value="TctB"/>
    <property type="match status" value="1"/>
</dbReference>
<feature type="transmembrane region" description="Helical" evidence="1">
    <location>
        <begin position="118"/>
        <end position="136"/>
    </location>
</feature>
<dbReference type="OrthoDB" id="7871730at2"/>
<evidence type="ECO:0000256" key="1">
    <source>
        <dbReference type="SAM" id="Phobius"/>
    </source>
</evidence>
<accession>A0A411Z4L9</accession>
<comment type="caution">
    <text evidence="3">The sequence shown here is derived from an EMBL/GenBank/DDBJ whole genome shotgun (WGS) entry which is preliminary data.</text>
</comment>
<dbReference type="RefSeq" id="WP_118150078.1">
    <property type="nucleotide sequence ID" value="NZ_QWEY01000002.1"/>
</dbReference>
<keyword evidence="4" id="KW-1185">Reference proteome</keyword>
<protein>
    <submittedName>
        <fullName evidence="3">Tripartite tricarboxylate transporter TctB family protein</fullName>
    </submittedName>
</protein>
<reference evidence="3 4" key="1">
    <citation type="submission" date="2018-08" db="EMBL/GenBank/DDBJ databases">
        <title>Flavobacterium tibetense sp. nov., isolated from a wetland YonghuCo on Tibetan Plateau.</title>
        <authorList>
            <person name="Phurbu D."/>
            <person name="Lu H."/>
            <person name="Xing P."/>
        </authorList>
    </citation>
    <scope>NUCLEOTIDE SEQUENCE [LARGE SCALE GENOMIC DNA]</scope>
    <source>
        <strain evidence="3 4">DJC</strain>
    </source>
</reference>
<dbReference type="Proteomes" id="UP000284547">
    <property type="component" value="Unassembled WGS sequence"/>
</dbReference>
<keyword evidence="1" id="KW-1133">Transmembrane helix</keyword>
<gene>
    <name evidence="3" type="ORF">D1012_04025</name>
</gene>
<name>A0A411Z4L9_9RHOB</name>
<organism evidence="3 4">
    <name type="scientific">Pseudotabrizicola alkalilacus</name>
    <dbReference type="NCBI Taxonomy" id="2305252"/>
    <lineage>
        <taxon>Bacteria</taxon>
        <taxon>Pseudomonadati</taxon>
        <taxon>Pseudomonadota</taxon>
        <taxon>Alphaproteobacteria</taxon>
        <taxon>Rhodobacterales</taxon>
        <taxon>Paracoccaceae</taxon>
        <taxon>Pseudotabrizicola</taxon>
    </lineage>
</organism>
<keyword evidence="1" id="KW-0472">Membrane</keyword>
<evidence type="ECO:0000259" key="2">
    <source>
        <dbReference type="Pfam" id="PF07331"/>
    </source>
</evidence>
<feature type="transmembrane region" description="Helical" evidence="1">
    <location>
        <begin position="20"/>
        <end position="41"/>
    </location>
</feature>
<evidence type="ECO:0000313" key="4">
    <source>
        <dbReference type="Proteomes" id="UP000284547"/>
    </source>
</evidence>
<dbReference type="InterPro" id="IPR009936">
    <property type="entry name" value="DUF1468"/>
</dbReference>
<feature type="transmembrane region" description="Helical" evidence="1">
    <location>
        <begin position="61"/>
        <end position="82"/>
    </location>
</feature>
<dbReference type="AlphaFoldDB" id="A0A411Z4L9"/>
<feature type="domain" description="DUF1468" evidence="2">
    <location>
        <begin position="31"/>
        <end position="167"/>
    </location>
</feature>